<accession>A0ABU4FBC4</accession>
<sequence length="272" mass="28209">MSGKAGDEFTDQTGQTDQTDQTGRIDPQVYESALADALSGLGSGAEPPMPDLVPGAVARGARIRRRRRVGATVSAAAMAGVVALGGHALLSPRPEPAPTLPAGQPSVWSPSLELVRSILSSGNSTGTTISAEQPRQPLRPGRYFKMTTADGSVNDLYVSASRTATDPSYEHPTRACADSNGRLLASPWNGLITRCSLTEHGSGSLLYFFVAGRSMATGVTYLTPGGWTVQVIAGRLDEAATGRSGSTPRTGPLTQLATDPRIFDAVKESGGG</sequence>
<proteinExistence type="predicted"/>
<evidence type="ECO:0000313" key="4">
    <source>
        <dbReference type="Proteomes" id="UP001187346"/>
    </source>
</evidence>
<protein>
    <submittedName>
        <fullName evidence="3">Uncharacterized protein</fullName>
    </submittedName>
</protein>
<name>A0ABU4FBC4_9ACTN</name>
<organism evidence="3 4">
    <name type="scientific">Streptomyces prunicolor</name>
    <dbReference type="NCBI Taxonomy" id="67348"/>
    <lineage>
        <taxon>Bacteria</taxon>
        <taxon>Bacillati</taxon>
        <taxon>Actinomycetota</taxon>
        <taxon>Actinomycetes</taxon>
        <taxon>Kitasatosporales</taxon>
        <taxon>Streptomycetaceae</taxon>
        <taxon>Streptomyces</taxon>
    </lineage>
</organism>
<keyword evidence="2" id="KW-0472">Membrane</keyword>
<feature type="transmembrane region" description="Helical" evidence="2">
    <location>
        <begin position="69"/>
        <end position="90"/>
    </location>
</feature>
<feature type="compositionally biased region" description="Low complexity" evidence="1">
    <location>
        <begin position="11"/>
        <end position="22"/>
    </location>
</feature>
<dbReference type="Proteomes" id="UP001187346">
    <property type="component" value="Unassembled WGS sequence"/>
</dbReference>
<dbReference type="EMBL" id="JAWMAJ010000054">
    <property type="protein sequence ID" value="MDV7217893.1"/>
    <property type="molecule type" value="Genomic_DNA"/>
</dbReference>
<evidence type="ECO:0000313" key="3">
    <source>
        <dbReference type="EMBL" id="MDV7217893.1"/>
    </source>
</evidence>
<comment type="caution">
    <text evidence="3">The sequence shown here is derived from an EMBL/GenBank/DDBJ whole genome shotgun (WGS) entry which is preliminary data.</text>
</comment>
<dbReference type="RefSeq" id="WP_317772046.1">
    <property type="nucleotide sequence ID" value="NZ_JAWMAJ010000054.1"/>
</dbReference>
<keyword evidence="2" id="KW-1133">Transmembrane helix</keyword>
<evidence type="ECO:0000256" key="2">
    <source>
        <dbReference type="SAM" id="Phobius"/>
    </source>
</evidence>
<keyword evidence="4" id="KW-1185">Reference proteome</keyword>
<feature type="region of interest" description="Disordered" evidence="1">
    <location>
        <begin position="1"/>
        <end position="29"/>
    </location>
</feature>
<keyword evidence="2" id="KW-0812">Transmembrane</keyword>
<evidence type="ECO:0000256" key="1">
    <source>
        <dbReference type="SAM" id="MobiDB-lite"/>
    </source>
</evidence>
<gene>
    <name evidence="3" type="ORF">R5A26_18225</name>
</gene>
<reference evidence="3 4" key="1">
    <citation type="submission" date="2023-10" db="EMBL/GenBank/DDBJ databases">
        <title>Characterization of rhizosphere-enriched actinobacteria from wheat plants lab-grown on chernevaya soil.</title>
        <authorList>
            <person name="Tikhonova E.N."/>
            <person name="Konopkin A."/>
            <person name="Kravchenko I.K."/>
        </authorList>
    </citation>
    <scope>NUCLEOTIDE SEQUENCE [LARGE SCALE GENOMIC DNA]</scope>
    <source>
        <strain evidence="3 4">RR29</strain>
    </source>
</reference>